<evidence type="ECO:0000256" key="3">
    <source>
        <dbReference type="ARBA" id="ARBA00023125"/>
    </source>
</evidence>
<keyword evidence="4" id="KW-0804">Transcription</keyword>
<dbReference type="EMBL" id="DMAI01000068">
    <property type="protein sequence ID" value="HAE46610.1"/>
    <property type="molecule type" value="Genomic_DNA"/>
</dbReference>
<dbReference type="AlphaFoldDB" id="A0A3B9IFQ9"/>
<dbReference type="InterPro" id="IPR036388">
    <property type="entry name" value="WH-like_DNA-bd_sf"/>
</dbReference>
<dbReference type="GO" id="GO:0003677">
    <property type="term" value="F:DNA binding"/>
    <property type="evidence" value="ECO:0007669"/>
    <property type="project" value="UniProtKB-KW"/>
</dbReference>
<dbReference type="PROSITE" id="PS50931">
    <property type="entry name" value="HTH_LYSR"/>
    <property type="match status" value="1"/>
</dbReference>
<comment type="caution">
    <text evidence="6">The sequence shown here is derived from an EMBL/GenBank/DDBJ whole genome shotgun (WGS) entry which is preliminary data.</text>
</comment>
<dbReference type="PANTHER" id="PTHR30118">
    <property type="entry name" value="HTH-TYPE TRANSCRIPTIONAL REGULATOR LEUO-RELATED"/>
    <property type="match status" value="1"/>
</dbReference>
<dbReference type="PRINTS" id="PR00039">
    <property type="entry name" value="HTHLYSR"/>
</dbReference>
<dbReference type="SUPFAM" id="SSF53850">
    <property type="entry name" value="Periplasmic binding protein-like II"/>
    <property type="match status" value="1"/>
</dbReference>
<proteinExistence type="inferred from homology"/>
<sequence length="340" mass="37021">MIIGTGLPRTPLQVSMVRSAIKSMRIMETIDHFNLRAFDLNLLVAFDALMEEGSVTRAARRLKIGQPAMSHALSTLRMLLDDELFVRVGQAMQPTARAVAVAGPVRTALMQAQAALGTRESFRPETERRIFRLGMSSELELLLLPALTARLAMAAPGIRLHARMAPSTQVETMIDTGVIDLAVGCSLEPASRHRGLDLFPAGVSCCFNPRRLALDVPVGLDDYLAGRHAVISQSESLHGCVHEALERIRTDLDVVMAAPDFLTVLSAAVEAPVIATISTRVARRFAPALGLTVSPVPLDLVFPPVRMVWPVRLDRDPAAAWLRDRIIETLGLDVVHDRAA</sequence>
<dbReference type="Proteomes" id="UP000257706">
    <property type="component" value="Unassembled WGS sequence"/>
</dbReference>
<comment type="similarity">
    <text evidence="1">Belongs to the LysR transcriptional regulatory family.</text>
</comment>
<evidence type="ECO:0000256" key="4">
    <source>
        <dbReference type="ARBA" id="ARBA00023163"/>
    </source>
</evidence>
<evidence type="ECO:0000256" key="1">
    <source>
        <dbReference type="ARBA" id="ARBA00009437"/>
    </source>
</evidence>
<dbReference type="InterPro" id="IPR050389">
    <property type="entry name" value="LysR-type_TF"/>
</dbReference>
<dbReference type="Pfam" id="PF03466">
    <property type="entry name" value="LysR_substrate"/>
    <property type="match status" value="1"/>
</dbReference>
<dbReference type="SUPFAM" id="SSF46785">
    <property type="entry name" value="Winged helix' DNA-binding domain"/>
    <property type="match status" value="1"/>
</dbReference>
<name>A0A3B9IFQ9_9PROT</name>
<dbReference type="InterPro" id="IPR000847">
    <property type="entry name" value="LysR_HTH_N"/>
</dbReference>
<feature type="domain" description="HTH lysR-type" evidence="5">
    <location>
        <begin position="38"/>
        <end position="95"/>
    </location>
</feature>
<dbReference type="Gene3D" id="1.10.10.10">
    <property type="entry name" value="Winged helix-like DNA-binding domain superfamily/Winged helix DNA-binding domain"/>
    <property type="match status" value="1"/>
</dbReference>
<dbReference type="InterPro" id="IPR005119">
    <property type="entry name" value="LysR_subst-bd"/>
</dbReference>
<dbReference type="GO" id="GO:0003700">
    <property type="term" value="F:DNA-binding transcription factor activity"/>
    <property type="evidence" value="ECO:0007669"/>
    <property type="project" value="InterPro"/>
</dbReference>
<evidence type="ECO:0000259" key="5">
    <source>
        <dbReference type="PROSITE" id="PS50931"/>
    </source>
</evidence>
<keyword evidence="2" id="KW-0805">Transcription regulation</keyword>
<dbReference type="Pfam" id="PF00126">
    <property type="entry name" value="HTH_1"/>
    <property type="match status" value="1"/>
</dbReference>
<evidence type="ECO:0000313" key="6">
    <source>
        <dbReference type="EMBL" id="HAE46610.1"/>
    </source>
</evidence>
<dbReference type="PANTHER" id="PTHR30118:SF15">
    <property type="entry name" value="TRANSCRIPTIONAL REGULATORY PROTEIN"/>
    <property type="match status" value="1"/>
</dbReference>
<organism evidence="6 7">
    <name type="scientific">Tistrella mobilis</name>
    <dbReference type="NCBI Taxonomy" id="171437"/>
    <lineage>
        <taxon>Bacteria</taxon>
        <taxon>Pseudomonadati</taxon>
        <taxon>Pseudomonadota</taxon>
        <taxon>Alphaproteobacteria</taxon>
        <taxon>Geminicoccales</taxon>
        <taxon>Geminicoccaceae</taxon>
        <taxon>Tistrella</taxon>
    </lineage>
</organism>
<evidence type="ECO:0000256" key="2">
    <source>
        <dbReference type="ARBA" id="ARBA00023015"/>
    </source>
</evidence>
<reference evidence="6 7" key="1">
    <citation type="journal article" date="2018" name="Nat. Biotechnol.">
        <title>A standardized bacterial taxonomy based on genome phylogeny substantially revises the tree of life.</title>
        <authorList>
            <person name="Parks D.H."/>
            <person name="Chuvochina M."/>
            <person name="Waite D.W."/>
            <person name="Rinke C."/>
            <person name="Skarshewski A."/>
            <person name="Chaumeil P.A."/>
            <person name="Hugenholtz P."/>
        </authorList>
    </citation>
    <scope>NUCLEOTIDE SEQUENCE [LARGE SCALE GENOMIC DNA]</scope>
    <source>
        <strain evidence="6">UBA8739</strain>
    </source>
</reference>
<protein>
    <submittedName>
        <fullName evidence="6">LysR family transcriptional regulator</fullName>
    </submittedName>
</protein>
<dbReference type="Gene3D" id="3.40.190.10">
    <property type="entry name" value="Periplasmic binding protein-like II"/>
    <property type="match status" value="2"/>
</dbReference>
<evidence type="ECO:0000313" key="7">
    <source>
        <dbReference type="Proteomes" id="UP000257706"/>
    </source>
</evidence>
<accession>A0A3B9IFQ9</accession>
<gene>
    <name evidence="6" type="ORF">DCK97_04245</name>
</gene>
<keyword evidence="3" id="KW-0238">DNA-binding</keyword>
<dbReference type="InterPro" id="IPR036390">
    <property type="entry name" value="WH_DNA-bd_sf"/>
</dbReference>